<evidence type="ECO:0000256" key="1">
    <source>
        <dbReference type="ARBA" id="ARBA00022741"/>
    </source>
</evidence>
<dbReference type="InterPro" id="IPR001245">
    <property type="entry name" value="Ser-Thr/Tyr_kinase_cat_dom"/>
</dbReference>
<dbReference type="EMBL" id="AWUE01009779">
    <property type="protein sequence ID" value="OMP12159.1"/>
    <property type="molecule type" value="Genomic_DNA"/>
</dbReference>
<dbReference type="Proteomes" id="UP000187203">
    <property type="component" value="Unassembled WGS sequence"/>
</dbReference>
<gene>
    <name evidence="4" type="ORF">COLO4_03439</name>
</gene>
<evidence type="ECO:0000256" key="2">
    <source>
        <dbReference type="ARBA" id="ARBA00022840"/>
    </source>
</evidence>
<dbReference type="InterPro" id="IPR000719">
    <property type="entry name" value="Prot_kinase_dom"/>
</dbReference>
<proteinExistence type="predicted"/>
<dbReference type="OrthoDB" id="786894at2759"/>
<sequence length="363" mass="41036">MSTGSEVQKGVKDGTYFIQNGAMLMEELIAFCNGKSNPIRHFSEKQLKMATNNYCESQCFLHSHTNFKPISDFSEKVLTMLDLEENPGEQKWDDGYYKLYKGYLEDRPISVKKYHNLGGLMLKRRASTDNGIMTLMFKDIAIGSQMSSHKNVLKLLGCCLETKDPILVYEFVGTRILSSCLFDPNGAHYQPLPWKCRLKIAMELANAIAYLHTAFLKPVFHGDIHSSNIILDQDNAPKLIDFALSKTVREDESEAENLGPKILLTLELSRFGNLLLQLLSGKKHLSMVGDTLLRLSELNGMVDPKLVEEGIEQQQLLEFARLACRCLLSIADEGLTMIEVGRELRRIYRSSFPCQKSPLAQIM</sequence>
<dbReference type="GO" id="GO:0005524">
    <property type="term" value="F:ATP binding"/>
    <property type="evidence" value="ECO:0007669"/>
    <property type="project" value="UniProtKB-KW"/>
</dbReference>
<protein>
    <recommendedName>
        <fullName evidence="3">Protein kinase domain-containing protein</fullName>
    </recommendedName>
</protein>
<comment type="caution">
    <text evidence="4">The sequence shown here is derived from an EMBL/GenBank/DDBJ whole genome shotgun (WGS) entry which is preliminary data.</text>
</comment>
<dbReference type="InterPro" id="IPR011009">
    <property type="entry name" value="Kinase-like_dom_sf"/>
</dbReference>
<keyword evidence="5" id="KW-1185">Reference proteome</keyword>
<dbReference type="PANTHER" id="PTHR27005:SF433">
    <property type="entry name" value="NON-FUNCTIONAL PSEUDOKINASE ZED1-LIKE"/>
    <property type="match status" value="1"/>
</dbReference>
<dbReference type="PANTHER" id="PTHR27005">
    <property type="entry name" value="WALL-ASSOCIATED RECEPTOR KINASE-LIKE 21"/>
    <property type="match status" value="1"/>
</dbReference>
<dbReference type="GO" id="GO:0007166">
    <property type="term" value="P:cell surface receptor signaling pathway"/>
    <property type="evidence" value="ECO:0007669"/>
    <property type="project" value="InterPro"/>
</dbReference>
<dbReference type="SUPFAM" id="SSF56112">
    <property type="entry name" value="Protein kinase-like (PK-like)"/>
    <property type="match status" value="1"/>
</dbReference>
<dbReference type="InterPro" id="IPR045274">
    <property type="entry name" value="WAK-like"/>
</dbReference>
<dbReference type="AlphaFoldDB" id="A0A1R3KYR1"/>
<dbReference type="GO" id="GO:0005886">
    <property type="term" value="C:plasma membrane"/>
    <property type="evidence" value="ECO:0007669"/>
    <property type="project" value="TreeGrafter"/>
</dbReference>
<evidence type="ECO:0000259" key="3">
    <source>
        <dbReference type="PROSITE" id="PS50011"/>
    </source>
</evidence>
<feature type="domain" description="Protein kinase" evidence="3">
    <location>
        <begin position="81"/>
        <end position="363"/>
    </location>
</feature>
<dbReference type="GO" id="GO:0004674">
    <property type="term" value="F:protein serine/threonine kinase activity"/>
    <property type="evidence" value="ECO:0007669"/>
    <property type="project" value="TreeGrafter"/>
</dbReference>
<dbReference type="Pfam" id="PF07714">
    <property type="entry name" value="PK_Tyr_Ser-Thr"/>
    <property type="match status" value="1"/>
</dbReference>
<evidence type="ECO:0000313" key="5">
    <source>
        <dbReference type="Proteomes" id="UP000187203"/>
    </source>
</evidence>
<keyword evidence="2" id="KW-0067">ATP-binding</keyword>
<keyword evidence="1" id="KW-0547">Nucleotide-binding</keyword>
<organism evidence="4 5">
    <name type="scientific">Corchorus olitorius</name>
    <dbReference type="NCBI Taxonomy" id="93759"/>
    <lineage>
        <taxon>Eukaryota</taxon>
        <taxon>Viridiplantae</taxon>
        <taxon>Streptophyta</taxon>
        <taxon>Embryophyta</taxon>
        <taxon>Tracheophyta</taxon>
        <taxon>Spermatophyta</taxon>
        <taxon>Magnoliopsida</taxon>
        <taxon>eudicotyledons</taxon>
        <taxon>Gunneridae</taxon>
        <taxon>Pentapetalae</taxon>
        <taxon>rosids</taxon>
        <taxon>malvids</taxon>
        <taxon>Malvales</taxon>
        <taxon>Malvaceae</taxon>
        <taxon>Grewioideae</taxon>
        <taxon>Apeibeae</taxon>
        <taxon>Corchorus</taxon>
    </lineage>
</organism>
<dbReference type="STRING" id="93759.A0A1R3KYR1"/>
<accession>A0A1R3KYR1</accession>
<dbReference type="PROSITE" id="PS50011">
    <property type="entry name" value="PROTEIN_KINASE_DOM"/>
    <property type="match status" value="1"/>
</dbReference>
<dbReference type="Gene3D" id="1.10.510.10">
    <property type="entry name" value="Transferase(Phosphotransferase) domain 1"/>
    <property type="match status" value="1"/>
</dbReference>
<reference evidence="5" key="1">
    <citation type="submission" date="2013-09" db="EMBL/GenBank/DDBJ databases">
        <title>Corchorus olitorius genome sequencing.</title>
        <authorList>
            <person name="Alam M."/>
            <person name="Haque M.S."/>
            <person name="Islam M.S."/>
            <person name="Emdad E.M."/>
            <person name="Islam M.M."/>
            <person name="Ahmed B."/>
            <person name="Halim A."/>
            <person name="Hossen Q.M.M."/>
            <person name="Hossain M.Z."/>
            <person name="Ahmed R."/>
            <person name="Khan M.M."/>
            <person name="Islam R."/>
            <person name="Rashid M.M."/>
            <person name="Khan S.A."/>
            <person name="Rahman M.S."/>
            <person name="Alam M."/>
            <person name="Yahiya A.S."/>
            <person name="Khan M.S."/>
            <person name="Azam M.S."/>
            <person name="Haque T."/>
            <person name="Lashkar M.Z.H."/>
            <person name="Akhand A.I."/>
            <person name="Morshed G."/>
            <person name="Roy S."/>
            <person name="Uddin K.S."/>
            <person name="Rabeya T."/>
            <person name="Hossain A.S."/>
            <person name="Chowdhury A."/>
            <person name="Snigdha A.R."/>
            <person name="Mortoza M.S."/>
            <person name="Matin S.A."/>
            <person name="Hoque S.M.E."/>
            <person name="Islam M.K."/>
            <person name="Roy D.K."/>
            <person name="Haider R."/>
            <person name="Moosa M.M."/>
            <person name="Elias S.M."/>
            <person name="Hasan A.M."/>
            <person name="Jahan S."/>
            <person name="Shafiuddin M."/>
            <person name="Mahmood N."/>
            <person name="Shommy N.S."/>
        </authorList>
    </citation>
    <scope>NUCLEOTIDE SEQUENCE [LARGE SCALE GENOMIC DNA]</scope>
    <source>
        <strain evidence="5">cv. O-4</strain>
    </source>
</reference>
<name>A0A1R3KYR1_9ROSI</name>
<evidence type="ECO:0000313" key="4">
    <source>
        <dbReference type="EMBL" id="OMP12159.1"/>
    </source>
</evidence>
<dbReference type="Gene3D" id="3.30.200.20">
    <property type="entry name" value="Phosphorylase Kinase, domain 1"/>
    <property type="match status" value="1"/>
</dbReference>